<evidence type="ECO:0000256" key="1">
    <source>
        <dbReference type="SAM" id="MobiDB-lite"/>
    </source>
</evidence>
<name>A0A655E014_SALET</name>
<proteinExistence type="predicted"/>
<dbReference type="AlphaFoldDB" id="A0A655E014"/>
<protein>
    <submittedName>
        <fullName evidence="3">Uncharacterized protein</fullName>
    </submittedName>
</protein>
<dbReference type="Proteomes" id="UP000041314">
    <property type="component" value="Unassembled WGS sequence"/>
</dbReference>
<dbReference type="EMBL" id="CQPA01000010">
    <property type="protein sequence ID" value="CNU07016.1"/>
    <property type="molecule type" value="Genomic_DNA"/>
</dbReference>
<accession>A0A655E014</accession>
<organism evidence="3 5">
    <name type="scientific">Salmonella enterica subsp. enterica serovar Bovismorbificans</name>
    <dbReference type="NCBI Taxonomy" id="58097"/>
    <lineage>
        <taxon>Bacteria</taxon>
        <taxon>Pseudomonadati</taxon>
        <taxon>Pseudomonadota</taxon>
        <taxon>Gammaproteobacteria</taxon>
        <taxon>Enterobacterales</taxon>
        <taxon>Enterobacteriaceae</taxon>
        <taxon>Salmonella</taxon>
    </lineage>
</organism>
<dbReference type="Proteomes" id="UP000042394">
    <property type="component" value="Unassembled WGS sequence"/>
</dbReference>
<evidence type="ECO:0000313" key="2">
    <source>
        <dbReference type="EMBL" id="CNU07016.1"/>
    </source>
</evidence>
<sequence length="83" mass="9267">MLFTKFRDQGSGDTLSAAAVGKHFAQHGAEPHNQGQTAKRTTDTGFDGADDFIQRHSLHQPDSERYQDKGDKSVHFEADHQKK</sequence>
<evidence type="ECO:0000313" key="4">
    <source>
        <dbReference type="Proteomes" id="UP000041314"/>
    </source>
</evidence>
<dbReference type="EMBL" id="CQPD01000047">
    <property type="protein sequence ID" value="CNU93105.1"/>
    <property type="molecule type" value="Genomic_DNA"/>
</dbReference>
<feature type="compositionally biased region" description="Basic and acidic residues" evidence="1">
    <location>
        <begin position="59"/>
        <end position="83"/>
    </location>
</feature>
<evidence type="ECO:0000313" key="3">
    <source>
        <dbReference type="EMBL" id="CNU93105.1"/>
    </source>
</evidence>
<feature type="region of interest" description="Disordered" evidence="1">
    <location>
        <begin position="19"/>
        <end position="83"/>
    </location>
</feature>
<reference evidence="4 5" key="1">
    <citation type="submission" date="2015-03" db="EMBL/GenBank/DDBJ databases">
        <authorList>
            <consortium name="Pathogen Informatics"/>
        </authorList>
    </citation>
    <scope>NUCLEOTIDE SEQUENCE [LARGE SCALE GENOMIC DNA]</scope>
    <source>
        <strain evidence="2 4">A1104</strain>
        <strain evidence="3 5">D4891</strain>
    </source>
</reference>
<evidence type="ECO:0000313" key="5">
    <source>
        <dbReference type="Proteomes" id="UP000042394"/>
    </source>
</evidence>
<gene>
    <name evidence="2" type="ORF">ERS008198_01829</name>
    <name evidence="3" type="ORF">ERS008207_03832</name>
</gene>